<proteinExistence type="predicted"/>
<dbReference type="CDD" id="cd03789">
    <property type="entry name" value="GT9_LPS_heptosyltransferase"/>
    <property type="match status" value="1"/>
</dbReference>
<name>A0ABN1EN46_9PROT</name>
<sequence>MNALNQNAGPAPASAQRGATGRPRVLVIKLAALGDFVQAFGPFAAIRVHHPDAAITLLTTPPYADLARRSPWFDAVWSDGRPSWRDPAAWWHLARRLRAAGFARVYDLQTSRRSSRYRLLVGPRAEWSGIAPGASHPHANPGRDAMHTVERQREQLEMAGIRHFPPPELDWLDADLSAFALPPRFALLVPGASPGRPAKRWPAERYGELAAGLGLPAVVIGGPAETPLAAAIKERAPDTLDLTGRTDFAAIGALGRRAAFAVGNDTGPMHLLAATGCPTLALFGAESDPALCAPRGPAVAVLRHPRLAELGAAEVRAALAGLLAEEGFGVPDPPRP</sequence>
<accession>A0ABN1EN46</accession>
<evidence type="ECO:0000313" key="3">
    <source>
        <dbReference type="EMBL" id="GAA0569250.1"/>
    </source>
</evidence>
<dbReference type="PANTHER" id="PTHR30160">
    <property type="entry name" value="TETRAACYLDISACCHARIDE 4'-KINASE-RELATED"/>
    <property type="match status" value="1"/>
</dbReference>
<protein>
    <submittedName>
        <fullName evidence="3">Glycosyltransferase family 9 protein</fullName>
    </submittedName>
</protein>
<keyword evidence="4" id="KW-1185">Reference proteome</keyword>
<keyword evidence="1" id="KW-0328">Glycosyltransferase</keyword>
<gene>
    <name evidence="3" type="ORF">GCM10009416_04480</name>
</gene>
<comment type="caution">
    <text evidence="3">The sequence shown here is derived from an EMBL/GenBank/DDBJ whole genome shotgun (WGS) entry which is preliminary data.</text>
</comment>
<organism evidence="3 4">
    <name type="scientific">Craurococcus roseus</name>
    <dbReference type="NCBI Taxonomy" id="77585"/>
    <lineage>
        <taxon>Bacteria</taxon>
        <taxon>Pseudomonadati</taxon>
        <taxon>Pseudomonadota</taxon>
        <taxon>Alphaproteobacteria</taxon>
        <taxon>Acetobacterales</taxon>
        <taxon>Acetobacteraceae</taxon>
        <taxon>Craurococcus</taxon>
    </lineage>
</organism>
<evidence type="ECO:0000256" key="1">
    <source>
        <dbReference type="ARBA" id="ARBA00022676"/>
    </source>
</evidence>
<dbReference type="PANTHER" id="PTHR30160:SF1">
    <property type="entry name" value="LIPOPOLYSACCHARIDE 1,2-N-ACETYLGLUCOSAMINETRANSFERASE-RELATED"/>
    <property type="match status" value="1"/>
</dbReference>
<dbReference type="Pfam" id="PF01075">
    <property type="entry name" value="Glyco_transf_9"/>
    <property type="match status" value="1"/>
</dbReference>
<dbReference type="SUPFAM" id="SSF53756">
    <property type="entry name" value="UDP-Glycosyltransferase/glycogen phosphorylase"/>
    <property type="match status" value="1"/>
</dbReference>
<reference evidence="3 4" key="1">
    <citation type="journal article" date="2019" name="Int. J. Syst. Evol. Microbiol.">
        <title>The Global Catalogue of Microorganisms (GCM) 10K type strain sequencing project: providing services to taxonomists for standard genome sequencing and annotation.</title>
        <authorList>
            <consortium name="The Broad Institute Genomics Platform"/>
            <consortium name="The Broad Institute Genome Sequencing Center for Infectious Disease"/>
            <person name="Wu L."/>
            <person name="Ma J."/>
        </authorList>
    </citation>
    <scope>NUCLEOTIDE SEQUENCE [LARGE SCALE GENOMIC DNA]</scope>
    <source>
        <strain evidence="3 4">JCM 9933</strain>
    </source>
</reference>
<dbReference type="Gene3D" id="3.40.50.2000">
    <property type="entry name" value="Glycogen Phosphorylase B"/>
    <property type="match status" value="2"/>
</dbReference>
<evidence type="ECO:0000313" key="4">
    <source>
        <dbReference type="Proteomes" id="UP001501588"/>
    </source>
</evidence>
<dbReference type="InterPro" id="IPR002201">
    <property type="entry name" value="Glyco_trans_9"/>
</dbReference>
<evidence type="ECO:0000256" key="2">
    <source>
        <dbReference type="ARBA" id="ARBA00022679"/>
    </source>
</evidence>
<dbReference type="Proteomes" id="UP001501588">
    <property type="component" value="Unassembled WGS sequence"/>
</dbReference>
<dbReference type="InterPro" id="IPR051199">
    <property type="entry name" value="LPS_LOS_Heptosyltrfase"/>
</dbReference>
<dbReference type="EMBL" id="BAAAFZ010000007">
    <property type="protein sequence ID" value="GAA0569250.1"/>
    <property type="molecule type" value="Genomic_DNA"/>
</dbReference>
<keyword evidence="2" id="KW-0808">Transferase</keyword>